<feature type="transmembrane region" description="Helical" evidence="1">
    <location>
        <begin position="155"/>
        <end position="172"/>
    </location>
</feature>
<keyword evidence="1" id="KW-0472">Membrane</keyword>
<feature type="transmembrane region" description="Helical" evidence="1">
    <location>
        <begin position="212"/>
        <end position="229"/>
    </location>
</feature>
<protein>
    <recommendedName>
        <fullName evidence="4">Acyltransferase 3 domain-containing protein</fullName>
    </recommendedName>
</protein>
<feature type="transmembrane region" description="Helical" evidence="1">
    <location>
        <begin position="274"/>
        <end position="295"/>
    </location>
</feature>
<feature type="transmembrane region" description="Helical" evidence="1">
    <location>
        <begin position="241"/>
        <end position="262"/>
    </location>
</feature>
<sequence length="373" mass="40593">MGEHNLARKNALGDRHHTARGASARIPALDIIRGYCIVSMITGHLAAGSLIARATHVFPQFDGASGFVLLSGLVLGIVQSRSVHRVQLRRIQCATLARVALIYLAQSAIVLLGLALLLLGTRTHANVPPTEGRGLAELTFSAITMSLAPPAGSVLRLYVVFLLLAMGAYWLLKRGRWVEVLAASGAVYGLGIACREYTSFVAFDGETRGANWAMWQLLFISALVLGWHWERLGADHFLRRWRWALLVAYLPVGGVVLLAGRLAPELFDKIDVTVLRIAVAYATLAFLYAAVEIVLPVTPRAVVRPIELIGQRSLDSYIIQASVAVIVPSFIVLHPHSPASQLLAVVTVVACWEWARWRVRRSTSGREAAPQPG</sequence>
<feature type="transmembrane region" description="Helical" evidence="1">
    <location>
        <begin position="99"/>
        <end position="119"/>
    </location>
</feature>
<comment type="caution">
    <text evidence="2">The sequence shown here is derived from an EMBL/GenBank/DDBJ whole genome shotgun (WGS) entry which is preliminary data.</text>
</comment>
<evidence type="ECO:0008006" key="4">
    <source>
        <dbReference type="Google" id="ProtNLM"/>
    </source>
</evidence>
<reference evidence="2 3" key="1">
    <citation type="submission" date="2020-08" db="EMBL/GenBank/DDBJ databases">
        <title>Sequencing the genomes of 1000 actinobacteria strains.</title>
        <authorList>
            <person name="Klenk H.-P."/>
        </authorList>
    </citation>
    <scope>NUCLEOTIDE SEQUENCE [LARGE SCALE GENOMIC DNA]</scope>
    <source>
        <strain evidence="2 3">DSM 21065</strain>
    </source>
</reference>
<keyword evidence="1" id="KW-0812">Transmembrane</keyword>
<dbReference type="PANTHER" id="PTHR38592">
    <property type="entry name" value="BLL4819 PROTEIN"/>
    <property type="match status" value="1"/>
</dbReference>
<proteinExistence type="predicted"/>
<gene>
    <name evidence="2" type="ORF">BJ997_002979</name>
</gene>
<dbReference type="Pfam" id="PF10129">
    <property type="entry name" value="OpgC_C"/>
    <property type="match status" value="1"/>
</dbReference>
<evidence type="ECO:0000256" key="1">
    <source>
        <dbReference type="SAM" id="Phobius"/>
    </source>
</evidence>
<evidence type="ECO:0000313" key="3">
    <source>
        <dbReference type="Proteomes" id="UP000561726"/>
    </source>
</evidence>
<keyword evidence="1" id="KW-1133">Transmembrane helix</keyword>
<evidence type="ECO:0000313" key="2">
    <source>
        <dbReference type="EMBL" id="MBB5642431.1"/>
    </source>
</evidence>
<feature type="transmembrane region" description="Helical" evidence="1">
    <location>
        <begin position="58"/>
        <end position="78"/>
    </location>
</feature>
<dbReference type="Proteomes" id="UP000561726">
    <property type="component" value="Unassembled WGS sequence"/>
</dbReference>
<dbReference type="EMBL" id="JACHBQ010000001">
    <property type="protein sequence ID" value="MBB5642431.1"/>
    <property type="molecule type" value="Genomic_DNA"/>
</dbReference>
<feature type="transmembrane region" description="Helical" evidence="1">
    <location>
        <begin position="32"/>
        <end position="52"/>
    </location>
</feature>
<name>A0A7W8ZYB2_9MICO</name>
<accession>A0A7W8ZYB2</accession>
<dbReference type="OrthoDB" id="9816550at2"/>
<organism evidence="2 3">
    <name type="scientific">Cryobacterium roopkundense</name>
    <dbReference type="NCBI Taxonomy" id="1001240"/>
    <lineage>
        <taxon>Bacteria</taxon>
        <taxon>Bacillati</taxon>
        <taxon>Actinomycetota</taxon>
        <taxon>Actinomycetes</taxon>
        <taxon>Micrococcales</taxon>
        <taxon>Microbacteriaceae</taxon>
        <taxon>Cryobacterium</taxon>
    </lineage>
</organism>
<dbReference type="InterPro" id="IPR014550">
    <property type="entry name" value="UCP028704_OpgC"/>
</dbReference>
<dbReference type="AlphaFoldDB" id="A0A7W8ZYB2"/>
<dbReference type="PANTHER" id="PTHR38592:SF3">
    <property type="entry name" value="BLL4819 PROTEIN"/>
    <property type="match status" value="1"/>
</dbReference>
<dbReference type="RefSeq" id="WP_035834709.1">
    <property type="nucleotide sequence ID" value="NZ_JACHBQ010000001.1"/>
</dbReference>
<feature type="transmembrane region" description="Helical" evidence="1">
    <location>
        <begin position="179"/>
        <end position="200"/>
    </location>
</feature>